<feature type="domain" description="MobA-like NTP transferase" evidence="2">
    <location>
        <begin position="15"/>
        <end position="160"/>
    </location>
</feature>
<name>A0ABS7JS16_9SPHN</name>
<dbReference type="CDD" id="cd04182">
    <property type="entry name" value="GT_2_like_f"/>
    <property type="match status" value="1"/>
</dbReference>
<dbReference type="InterPro" id="IPR025877">
    <property type="entry name" value="MobA-like_NTP_Trfase"/>
</dbReference>
<evidence type="ECO:0000313" key="4">
    <source>
        <dbReference type="Proteomes" id="UP000782554"/>
    </source>
</evidence>
<dbReference type="Gene3D" id="3.90.550.10">
    <property type="entry name" value="Spore Coat Polysaccharide Biosynthesis Protein SpsA, Chain A"/>
    <property type="match status" value="1"/>
</dbReference>
<proteinExistence type="predicted"/>
<dbReference type="InterPro" id="IPR029044">
    <property type="entry name" value="Nucleotide-diphossugar_trans"/>
</dbReference>
<reference evidence="3 4" key="1">
    <citation type="submission" date="2021-08" db="EMBL/GenBank/DDBJ databases">
        <title>Comparative Genomics Analysis of the Genus Qipengyuania Reveals Extensive Genetic Diversity and Metabolic Versatility, Including the Description of Fifteen Novel Species.</title>
        <authorList>
            <person name="Liu Y."/>
        </authorList>
    </citation>
    <scope>NUCLEOTIDE SEQUENCE [LARGE SCALE GENOMIC DNA]</scope>
    <source>
        <strain evidence="3 4">YG27</strain>
    </source>
</reference>
<dbReference type="SUPFAM" id="SSF53448">
    <property type="entry name" value="Nucleotide-diphospho-sugar transferases"/>
    <property type="match status" value="1"/>
</dbReference>
<organism evidence="3 4">
    <name type="scientific">Qipengyuania mesophila</name>
    <dbReference type="NCBI Taxonomy" id="2867246"/>
    <lineage>
        <taxon>Bacteria</taxon>
        <taxon>Pseudomonadati</taxon>
        <taxon>Pseudomonadota</taxon>
        <taxon>Alphaproteobacteria</taxon>
        <taxon>Sphingomonadales</taxon>
        <taxon>Erythrobacteraceae</taxon>
        <taxon>Qipengyuania</taxon>
    </lineage>
</organism>
<dbReference type="Proteomes" id="UP000782554">
    <property type="component" value="Unassembled WGS sequence"/>
</dbReference>
<evidence type="ECO:0000313" key="3">
    <source>
        <dbReference type="EMBL" id="MBX7500426.1"/>
    </source>
</evidence>
<evidence type="ECO:0000256" key="1">
    <source>
        <dbReference type="ARBA" id="ARBA00022842"/>
    </source>
</evidence>
<evidence type="ECO:0000259" key="2">
    <source>
        <dbReference type="Pfam" id="PF12804"/>
    </source>
</evidence>
<protein>
    <submittedName>
        <fullName evidence="3">Nucleotidyltransferase family protein</fullName>
    </submittedName>
</protein>
<sequence length="200" mass="21632">MNGCVPVPDRTIAFILLAAGRSERFGGDKLSSPYKGKPLWRWAADAAEQAGFHERFLVIGEHSSVRVPAGWEEVVNADALKGMGTSIAAGVAAAMRHDRVVIGLADMPIMSAMHLRQIASGKGTTYTRYEDGNAGCPAGFERKTFAELLKLTGDRGARNLDLPNSSMIEPRDHGLLLDVDWRADLYIEHAASGPSSLQRD</sequence>
<keyword evidence="4" id="KW-1185">Reference proteome</keyword>
<dbReference type="PANTHER" id="PTHR43777:SF1">
    <property type="entry name" value="MOLYBDENUM COFACTOR CYTIDYLYLTRANSFERASE"/>
    <property type="match status" value="1"/>
</dbReference>
<dbReference type="RefSeq" id="WP_221600687.1">
    <property type="nucleotide sequence ID" value="NZ_JAIGNU010000001.1"/>
</dbReference>
<gene>
    <name evidence="3" type="ORF">K3181_03065</name>
</gene>
<keyword evidence="1" id="KW-0460">Magnesium</keyword>
<dbReference type="Pfam" id="PF12804">
    <property type="entry name" value="NTP_transf_3"/>
    <property type="match status" value="1"/>
</dbReference>
<dbReference type="EMBL" id="JAIGNU010000001">
    <property type="protein sequence ID" value="MBX7500426.1"/>
    <property type="molecule type" value="Genomic_DNA"/>
</dbReference>
<accession>A0ABS7JS16</accession>
<comment type="caution">
    <text evidence="3">The sequence shown here is derived from an EMBL/GenBank/DDBJ whole genome shotgun (WGS) entry which is preliminary data.</text>
</comment>
<dbReference type="PANTHER" id="PTHR43777">
    <property type="entry name" value="MOLYBDENUM COFACTOR CYTIDYLYLTRANSFERASE"/>
    <property type="match status" value="1"/>
</dbReference>